<evidence type="ECO:0000313" key="9">
    <source>
        <dbReference type="Proteomes" id="UP000241771"/>
    </source>
</evidence>
<protein>
    <recommendedName>
        <fullName evidence="6">ATP-dependent Clp protease proteolytic subunit</fullName>
    </recommendedName>
</protein>
<dbReference type="AlphaFoldDB" id="A0A2T3NIC0"/>
<evidence type="ECO:0000256" key="1">
    <source>
        <dbReference type="ARBA" id="ARBA00007039"/>
    </source>
</evidence>
<dbReference type="Gene3D" id="3.90.226.10">
    <property type="entry name" value="2-enoyl-CoA Hydratase, Chain A, domain 1"/>
    <property type="match status" value="1"/>
</dbReference>
<feature type="region of interest" description="Disordered" evidence="7">
    <location>
        <begin position="209"/>
        <end position="256"/>
    </location>
</feature>
<dbReference type="CDD" id="cd07016">
    <property type="entry name" value="S14_ClpP_1"/>
    <property type="match status" value="1"/>
</dbReference>
<comment type="caution">
    <text evidence="8">The sequence shown here is derived from an EMBL/GenBank/DDBJ whole genome shotgun (WGS) entry which is preliminary data.</text>
</comment>
<dbReference type="NCBIfam" id="NF045542">
    <property type="entry name" value="Clp_rel_HeadMat"/>
    <property type="match status" value="1"/>
</dbReference>
<feature type="compositionally biased region" description="Polar residues" evidence="7">
    <location>
        <begin position="331"/>
        <end position="348"/>
    </location>
</feature>
<dbReference type="PANTHER" id="PTHR10381:SF70">
    <property type="entry name" value="ATP-DEPENDENT CLP PROTEASE PROTEOLYTIC SUBUNIT"/>
    <property type="match status" value="1"/>
</dbReference>
<dbReference type="InterPro" id="IPR023562">
    <property type="entry name" value="ClpP/TepA"/>
</dbReference>
<accession>A0A2T3NIC0</accession>
<evidence type="ECO:0000313" key="8">
    <source>
        <dbReference type="EMBL" id="PSW14778.1"/>
    </source>
</evidence>
<dbReference type="GO" id="GO:0004176">
    <property type="term" value="F:ATP-dependent peptidase activity"/>
    <property type="evidence" value="ECO:0007669"/>
    <property type="project" value="InterPro"/>
</dbReference>
<evidence type="ECO:0000256" key="2">
    <source>
        <dbReference type="ARBA" id="ARBA00022490"/>
    </source>
</evidence>
<dbReference type="SUPFAM" id="SSF52096">
    <property type="entry name" value="ClpP/crotonase"/>
    <property type="match status" value="1"/>
</dbReference>
<feature type="compositionally biased region" description="Low complexity" evidence="7">
    <location>
        <begin position="212"/>
        <end position="229"/>
    </location>
</feature>
<dbReference type="OrthoDB" id="9806592at2"/>
<name>A0A2T3NIC0_9GAMM</name>
<keyword evidence="5" id="KW-0720">Serine protease</keyword>
<dbReference type="InterPro" id="IPR029045">
    <property type="entry name" value="ClpP/crotonase-like_dom_sf"/>
</dbReference>
<keyword evidence="3 8" id="KW-0645">Protease</keyword>
<evidence type="ECO:0000256" key="6">
    <source>
        <dbReference type="RuleBase" id="RU003567"/>
    </source>
</evidence>
<dbReference type="PRINTS" id="PR00127">
    <property type="entry name" value="CLPPROTEASEP"/>
</dbReference>
<organism evidence="8 9">
    <name type="scientific">Photobacterium sanctipauli</name>
    <dbReference type="NCBI Taxonomy" id="1342794"/>
    <lineage>
        <taxon>Bacteria</taxon>
        <taxon>Pseudomonadati</taxon>
        <taxon>Pseudomonadota</taxon>
        <taxon>Gammaproteobacteria</taxon>
        <taxon>Vibrionales</taxon>
        <taxon>Vibrionaceae</taxon>
        <taxon>Photobacterium</taxon>
    </lineage>
</organism>
<proteinExistence type="inferred from homology"/>
<keyword evidence="2" id="KW-0963">Cytoplasm</keyword>
<dbReference type="Pfam" id="PF25209">
    <property type="entry name" value="Phage_capsid_4"/>
    <property type="match status" value="1"/>
</dbReference>
<dbReference type="PANTHER" id="PTHR10381">
    <property type="entry name" value="ATP-DEPENDENT CLP PROTEASE PROTEOLYTIC SUBUNIT"/>
    <property type="match status" value="1"/>
</dbReference>
<dbReference type="GO" id="GO:0006515">
    <property type="term" value="P:protein quality control for misfolded or incompletely synthesized proteins"/>
    <property type="evidence" value="ECO:0007669"/>
    <property type="project" value="TreeGrafter"/>
</dbReference>
<gene>
    <name evidence="8" type="ORF">C9I98_21575</name>
</gene>
<dbReference type="GO" id="GO:0004252">
    <property type="term" value="F:serine-type endopeptidase activity"/>
    <property type="evidence" value="ECO:0007669"/>
    <property type="project" value="InterPro"/>
</dbReference>
<dbReference type="NCBIfam" id="NF045540">
    <property type="entry name" value="scaf_prot_MCP1"/>
    <property type="match status" value="1"/>
</dbReference>
<dbReference type="GO" id="GO:0051117">
    <property type="term" value="F:ATPase binding"/>
    <property type="evidence" value="ECO:0007669"/>
    <property type="project" value="TreeGrafter"/>
</dbReference>
<comment type="similarity">
    <text evidence="1 6">Belongs to the peptidase S14 family.</text>
</comment>
<dbReference type="GO" id="GO:0009368">
    <property type="term" value="C:endopeptidase Clp complex"/>
    <property type="evidence" value="ECO:0007669"/>
    <property type="project" value="TreeGrafter"/>
</dbReference>
<evidence type="ECO:0000256" key="5">
    <source>
        <dbReference type="ARBA" id="ARBA00022825"/>
    </source>
</evidence>
<evidence type="ECO:0000256" key="7">
    <source>
        <dbReference type="SAM" id="MobiDB-lite"/>
    </source>
</evidence>
<dbReference type="Pfam" id="PF00574">
    <property type="entry name" value="CLP_protease"/>
    <property type="match status" value="1"/>
</dbReference>
<feature type="region of interest" description="Disordered" evidence="7">
    <location>
        <begin position="312"/>
        <end position="348"/>
    </location>
</feature>
<dbReference type="EMBL" id="PYMA01000018">
    <property type="protein sequence ID" value="PSW14778.1"/>
    <property type="molecule type" value="Genomic_DNA"/>
</dbReference>
<keyword evidence="9" id="KW-1185">Reference proteome</keyword>
<evidence type="ECO:0000256" key="3">
    <source>
        <dbReference type="ARBA" id="ARBA00022670"/>
    </source>
</evidence>
<keyword evidence="4" id="KW-0378">Hydrolase</keyword>
<sequence length="691" mass="75206">MPKMNKSWFTLTNQGEEQPVKVWIHGDIGSYDIEAIDLVRALQAVGSQDAEFRIQSYGGSVYEGLAMYNAIKAHKGKTVGVVDGLVASISSYFLMACDVVKMPENAKLMIHNPSIGAWGGEDELDSALTQLKNAKQTIADAYVERCGKPLDDVLAAMAKETWFTAQEALEFGLIDEVVDPVDLSNSLKNVSLDDLQAKAFKHPPEDLLNQLESPISEPKPEPSTSKTEPQPLAASAAGSELSQQVSDDMPKPLDNDTLQNAVKKENARQSAIRALCAQHKVSDELRDDMLNDMDCSEEKASLKILQNLGTLSAQGSEPSGQGRDPQGNGGDQASSGPTNTHIHVDNGNTTKDALQNALNSRCGTENVDKDNPYRMKTLLDMAEILVGKDAKFCSNKNELVARAFNSGDFADIITEGVRTVMRDEAKVRAPLWRELANTENLPNFKETDLVLINDAPDLMAVSEDGEYKAATIKGSGEKIQLATFGREIAFTRQAIINDEIALISKIPRKFMQSAYRLSDKLMFNAILSGQMGDGKSVYIPGTSTKWGNLKTGITKGDYQDLIMALHKSFATATSSGGDALDLRGEVLLANPDHASYLEAVLNTASKPDTFNPAYKKFQKVIETARMAEVNGAIALTGKHFDSVVMAFLDGEQDPWLETGDGWSSDGAKFRITYDLASKMVDRRGISKVTFA</sequence>
<dbReference type="InterPro" id="IPR001907">
    <property type="entry name" value="ClpP"/>
</dbReference>
<reference evidence="8 9" key="1">
    <citation type="submission" date="2018-01" db="EMBL/GenBank/DDBJ databases">
        <title>Whole genome sequencing of Histamine producing bacteria.</title>
        <authorList>
            <person name="Butler K."/>
        </authorList>
    </citation>
    <scope>NUCLEOTIDE SEQUENCE [LARGE SCALE GENOMIC DNA]</scope>
    <source>
        <strain evidence="8 9">DSM 100436</strain>
    </source>
</reference>
<evidence type="ECO:0000256" key="4">
    <source>
        <dbReference type="ARBA" id="ARBA00022801"/>
    </source>
</evidence>
<dbReference type="Proteomes" id="UP000241771">
    <property type="component" value="Unassembled WGS sequence"/>
</dbReference>